<proteinExistence type="predicted"/>
<accession>A0A286ULK3</accession>
<dbReference type="PANTHER" id="PTHR28074:SF1">
    <property type="entry name" value="ATP SYNTHASE SUBUNIT K, MITOCHONDRIAL"/>
    <property type="match status" value="1"/>
</dbReference>
<name>A0A286ULK3_9AGAM</name>
<evidence type="ECO:0000256" key="3">
    <source>
        <dbReference type="ARBA" id="ARBA00023136"/>
    </source>
</evidence>
<keyword evidence="3" id="KW-0472">Membrane</keyword>
<dbReference type="Pfam" id="PF11022">
    <property type="entry name" value="ATP19"/>
    <property type="match status" value="1"/>
</dbReference>
<dbReference type="AlphaFoldDB" id="A0A286ULK3"/>
<dbReference type="Proteomes" id="UP000217199">
    <property type="component" value="Unassembled WGS sequence"/>
</dbReference>
<evidence type="ECO:0000313" key="4">
    <source>
        <dbReference type="EMBL" id="PAV20335.1"/>
    </source>
</evidence>
<dbReference type="EMBL" id="NBII01000003">
    <property type="protein sequence ID" value="PAV20335.1"/>
    <property type="molecule type" value="Genomic_DNA"/>
</dbReference>
<comment type="caution">
    <text evidence="4">The sequence shown here is derived from an EMBL/GenBank/DDBJ whole genome shotgun (WGS) entry which is preliminary data.</text>
</comment>
<dbReference type="GO" id="GO:0031966">
    <property type="term" value="C:mitochondrial membrane"/>
    <property type="evidence" value="ECO:0007669"/>
    <property type="project" value="UniProtKB-SubCell"/>
</dbReference>
<protein>
    <submittedName>
        <fullName evidence="4">Deoxyribose-phosphate aldolase</fullName>
    </submittedName>
</protein>
<dbReference type="STRING" id="2282107.A0A286ULK3"/>
<dbReference type="GO" id="GO:0015986">
    <property type="term" value="P:proton motive force-driven ATP synthesis"/>
    <property type="evidence" value="ECO:0007669"/>
    <property type="project" value="TreeGrafter"/>
</dbReference>
<dbReference type="OrthoDB" id="2094445at2759"/>
<reference evidence="4 5" key="1">
    <citation type="journal article" date="2017" name="Mol. Ecol.">
        <title>Comparative and population genomic landscape of Phellinus noxius: A hypervariable fungus causing root rot in trees.</title>
        <authorList>
            <person name="Chung C.L."/>
            <person name="Lee T.J."/>
            <person name="Akiba M."/>
            <person name="Lee H.H."/>
            <person name="Kuo T.H."/>
            <person name="Liu D."/>
            <person name="Ke H.M."/>
            <person name="Yokoi T."/>
            <person name="Roa M.B."/>
            <person name="Lu M.J."/>
            <person name="Chang Y.Y."/>
            <person name="Ann P.J."/>
            <person name="Tsai J.N."/>
            <person name="Chen C.Y."/>
            <person name="Tzean S.S."/>
            <person name="Ota Y."/>
            <person name="Hattori T."/>
            <person name="Sahashi N."/>
            <person name="Liou R.F."/>
            <person name="Kikuchi T."/>
            <person name="Tsai I.J."/>
        </authorList>
    </citation>
    <scope>NUCLEOTIDE SEQUENCE [LARGE SCALE GENOMIC DNA]</scope>
    <source>
        <strain evidence="4 5">FFPRI411160</strain>
    </source>
</reference>
<dbReference type="InterPro" id="IPR021278">
    <property type="entry name" value="ATP19"/>
</dbReference>
<evidence type="ECO:0000313" key="5">
    <source>
        <dbReference type="Proteomes" id="UP000217199"/>
    </source>
</evidence>
<dbReference type="PANTHER" id="PTHR28074">
    <property type="entry name" value="ATP SYNTHASE SUBUNIT K, MITOCHONDRIAL"/>
    <property type="match status" value="1"/>
</dbReference>
<keyword evidence="5" id="KW-1185">Reference proteome</keyword>
<sequence length="82" mass="8792">MSYQVFGRAIKNEYLSLGTIITAAVVAYGSMSGGKKEAAPSGSSLKETIEKAKETIPLGAGSSEEEQFIKNFIAEEEKKAHH</sequence>
<organism evidence="4 5">
    <name type="scientific">Pyrrhoderma noxium</name>
    <dbReference type="NCBI Taxonomy" id="2282107"/>
    <lineage>
        <taxon>Eukaryota</taxon>
        <taxon>Fungi</taxon>
        <taxon>Dikarya</taxon>
        <taxon>Basidiomycota</taxon>
        <taxon>Agaricomycotina</taxon>
        <taxon>Agaricomycetes</taxon>
        <taxon>Hymenochaetales</taxon>
        <taxon>Hymenochaetaceae</taxon>
        <taxon>Pyrrhoderma</taxon>
    </lineage>
</organism>
<dbReference type="InParanoid" id="A0A286ULK3"/>
<evidence type="ECO:0000256" key="2">
    <source>
        <dbReference type="ARBA" id="ARBA00023128"/>
    </source>
</evidence>
<comment type="subcellular location">
    <subcellularLocation>
        <location evidence="1">Mitochondrion membrane</location>
    </subcellularLocation>
</comment>
<keyword evidence="2" id="KW-0496">Mitochondrion</keyword>
<gene>
    <name evidence="4" type="ORF">PNOK_0296200</name>
</gene>
<evidence type="ECO:0000256" key="1">
    <source>
        <dbReference type="ARBA" id="ARBA00004325"/>
    </source>
</evidence>